<dbReference type="InterPro" id="IPR015943">
    <property type="entry name" value="WD40/YVTN_repeat-like_dom_sf"/>
</dbReference>
<gene>
    <name evidence="2" type="ORF">BU24DRAFT_459841</name>
</gene>
<evidence type="ECO:0008006" key="4">
    <source>
        <dbReference type="Google" id="ProtNLM"/>
    </source>
</evidence>
<dbReference type="SUPFAM" id="SSF50969">
    <property type="entry name" value="YVTN repeat-like/Quinoprotein amine dehydrogenase"/>
    <property type="match status" value="1"/>
</dbReference>
<evidence type="ECO:0000313" key="2">
    <source>
        <dbReference type="EMBL" id="KAF2020245.1"/>
    </source>
</evidence>
<dbReference type="RefSeq" id="XP_033388584.1">
    <property type="nucleotide sequence ID" value="XM_033531760.1"/>
</dbReference>
<dbReference type="GO" id="GO:0017057">
    <property type="term" value="F:6-phosphogluconolactonase activity"/>
    <property type="evidence" value="ECO:0007669"/>
    <property type="project" value="TreeGrafter"/>
</dbReference>
<proteinExistence type="predicted"/>
<protein>
    <recommendedName>
        <fullName evidence="4">Isomerase YbhE</fullName>
    </recommendedName>
</protein>
<dbReference type="OrthoDB" id="1715191at2759"/>
<dbReference type="Proteomes" id="UP000799778">
    <property type="component" value="Unassembled WGS sequence"/>
</dbReference>
<dbReference type="PANTHER" id="PTHR30344">
    <property type="entry name" value="6-PHOSPHOGLUCONOLACTONASE-RELATED"/>
    <property type="match status" value="1"/>
</dbReference>
<evidence type="ECO:0000313" key="3">
    <source>
        <dbReference type="Proteomes" id="UP000799778"/>
    </source>
</evidence>
<sequence length="372" mass="39737">MLSLAACLLLVPWVQAALHHLYVGSVDGSSIYALELEDEYRTIDIVQNSTAAGAASALVLDRSRKFLFSSRPSDGTVSRYLVNPDYSLIHEGTMDVPKSCNTTSFKNIKLTSGPQPPSTIFGSASTGSCSAIFSTSVSGYYQHRSSDIAGDVRSLVFSPDGHHLRALDFKRNSIMNFIIREDTDFDDLNGTDVLTDVTTSRQIISHPGGHRLYVVTQDTNELIDLALLSTTDRVDSSLPTRHHTILPKDTKPGEFFTSSVAIPSANTTLWTLSQSSTQAQITVFKLDPVTGEVKEKVARAGFKNAGGSAETVTSALSAAPFGGNLVAVTTYPGGMVAVMGLDETGGTVKIKSYGRAVITQDAGCCGEAVWVN</sequence>
<evidence type="ECO:0000256" key="1">
    <source>
        <dbReference type="SAM" id="SignalP"/>
    </source>
</evidence>
<reference evidence="2" key="1">
    <citation type="journal article" date="2020" name="Stud. Mycol.">
        <title>101 Dothideomycetes genomes: a test case for predicting lifestyles and emergence of pathogens.</title>
        <authorList>
            <person name="Haridas S."/>
            <person name="Albert R."/>
            <person name="Binder M."/>
            <person name="Bloem J."/>
            <person name="Labutti K."/>
            <person name="Salamov A."/>
            <person name="Andreopoulos B."/>
            <person name="Baker S."/>
            <person name="Barry K."/>
            <person name="Bills G."/>
            <person name="Bluhm B."/>
            <person name="Cannon C."/>
            <person name="Castanera R."/>
            <person name="Culley D."/>
            <person name="Daum C."/>
            <person name="Ezra D."/>
            <person name="Gonzalez J."/>
            <person name="Henrissat B."/>
            <person name="Kuo A."/>
            <person name="Liang C."/>
            <person name="Lipzen A."/>
            <person name="Lutzoni F."/>
            <person name="Magnuson J."/>
            <person name="Mondo S."/>
            <person name="Nolan M."/>
            <person name="Ohm R."/>
            <person name="Pangilinan J."/>
            <person name="Park H.-J."/>
            <person name="Ramirez L."/>
            <person name="Alfaro M."/>
            <person name="Sun H."/>
            <person name="Tritt A."/>
            <person name="Yoshinaga Y."/>
            <person name="Zwiers L.-H."/>
            <person name="Turgeon B."/>
            <person name="Goodwin S."/>
            <person name="Spatafora J."/>
            <person name="Crous P."/>
            <person name="Grigoriev I."/>
        </authorList>
    </citation>
    <scope>NUCLEOTIDE SEQUENCE</scope>
    <source>
        <strain evidence="2">CBS 175.79</strain>
    </source>
</reference>
<dbReference type="InterPro" id="IPR050282">
    <property type="entry name" value="Cycloisomerase_2"/>
</dbReference>
<organism evidence="2 3">
    <name type="scientific">Aaosphaeria arxii CBS 175.79</name>
    <dbReference type="NCBI Taxonomy" id="1450172"/>
    <lineage>
        <taxon>Eukaryota</taxon>
        <taxon>Fungi</taxon>
        <taxon>Dikarya</taxon>
        <taxon>Ascomycota</taxon>
        <taxon>Pezizomycotina</taxon>
        <taxon>Dothideomycetes</taxon>
        <taxon>Pleosporomycetidae</taxon>
        <taxon>Pleosporales</taxon>
        <taxon>Pleosporales incertae sedis</taxon>
        <taxon>Aaosphaeria</taxon>
    </lineage>
</organism>
<accession>A0A6A5Y3U9</accession>
<dbReference type="Gene3D" id="2.130.10.10">
    <property type="entry name" value="YVTN repeat-like/Quinoprotein amine dehydrogenase"/>
    <property type="match status" value="1"/>
</dbReference>
<dbReference type="InterPro" id="IPR011044">
    <property type="entry name" value="Quino_amine_DH_bsu"/>
</dbReference>
<dbReference type="PANTHER" id="PTHR30344:SF4">
    <property type="entry name" value="CYCLASE, PUTATIVE (AFU_ORTHOLOGUE AFUA_6G11580)-RELATED"/>
    <property type="match status" value="1"/>
</dbReference>
<dbReference type="AlphaFoldDB" id="A0A6A5Y3U9"/>
<feature type="signal peptide" evidence="1">
    <location>
        <begin position="1"/>
        <end position="16"/>
    </location>
</feature>
<name>A0A6A5Y3U9_9PLEO</name>
<keyword evidence="1" id="KW-0732">Signal</keyword>
<dbReference type="GeneID" id="54289157"/>
<feature type="chain" id="PRO_5025588819" description="Isomerase YbhE" evidence="1">
    <location>
        <begin position="17"/>
        <end position="372"/>
    </location>
</feature>
<keyword evidence="3" id="KW-1185">Reference proteome</keyword>
<dbReference type="EMBL" id="ML978067">
    <property type="protein sequence ID" value="KAF2020245.1"/>
    <property type="molecule type" value="Genomic_DNA"/>
</dbReference>